<proteinExistence type="predicted"/>
<dbReference type="Proteomes" id="UP001143910">
    <property type="component" value="Unassembled WGS sequence"/>
</dbReference>
<sequence>MPLPKDAVTVTGGCNCGAIRYKIAIPPASERPAHFAVSENDRQEAPPCLPMVVVDHCNDCRRATSSILPSWILTPETMFTLSCLTKQDSPATGYTINKSALRTENMDKDDTWPDYTPGYDIMCGRDEDARLKTWLCIYTSTEAQNSPYGANSFRSFCGRCGTNVAYIVDPFPLPTTSRMIDVILGTTDRKWLENSALEPERQLWWSCGVSWIQRLANGKLGPKHPYWNPLEQQFGESS</sequence>
<keyword evidence="2" id="KW-1185">Reference proteome</keyword>
<dbReference type="EMBL" id="JANJQO010000008">
    <property type="protein sequence ID" value="KAJ2984054.1"/>
    <property type="molecule type" value="Genomic_DNA"/>
</dbReference>
<gene>
    <name evidence="1" type="ORF">NQ176_g236</name>
</gene>
<protein>
    <submittedName>
        <fullName evidence="1">Uncharacterized protein</fullName>
    </submittedName>
</protein>
<reference evidence="1" key="1">
    <citation type="submission" date="2022-08" db="EMBL/GenBank/DDBJ databases">
        <title>Genome Sequence of Lecanicillium fungicola.</title>
        <authorList>
            <person name="Buettner E."/>
        </authorList>
    </citation>
    <scope>NUCLEOTIDE SEQUENCE</scope>
    <source>
        <strain evidence="1">Babe33</strain>
    </source>
</reference>
<evidence type="ECO:0000313" key="1">
    <source>
        <dbReference type="EMBL" id="KAJ2984054.1"/>
    </source>
</evidence>
<organism evidence="1 2">
    <name type="scientific">Zarea fungicola</name>
    <dbReference type="NCBI Taxonomy" id="93591"/>
    <lineage>
        <taxon>Eukaryota</taxon>
        <taxon>Fungi</taxon>
        <taxon>Dikarya</taxon>
        <taxon>Ascomycota</taxon>
        <taxon>Pezizomycotina</taxon>
        <taxon>Sordariomycetes</taxon>
        <taxon>Hypocreomycetidae</taxon>
        <taxon>Hypocreales</taxon>
        <taxon>Cordycipitaceae</taxon>
        <taxon>Zarea</taxon>
    </lineage>
</organism>
<name>A0ACC1P062_9HYPO</name>
<comment type="caution">
    <text evidence="1">The sequence shown here is derived from an EMBL/GenBank/DDBJ whole genome shotgun (WGS) entry which is preliminary data.</text>
</comment>
<accession>A0ACC1P062</accession>
<evidence type="ECO:0000313" key="2">
    <source>
        <dbReference type="Proteomes" id="UP001143910"/>
    </source>
</evidence>